<protein>
    <submittedName>
        <fullName evidence="1">Uncharacterized protein</fullName>
    </submittedName>
</protein>
<evidence type="ECO:0000313" key="1">
    <source>
        <dbReference type="EMBL" id="CAD31335.1"/>
    </source>
</evidence>
<sequence>MSCSDDGQFLGGNAVATTRQPDSIEVNRIYLYEENPRHEPMESQDEIIEYLCKDEQVFNLARSIAEAGPNPLQLVGLVQIPGSGSAATKKTYQVWEGNRRVCAIKLLNDPDLAPPHLRKDFARLSSTSGHVPIKKLSAVVFGDHDDLKYWMGIIHDGAQGGVGLLDWDAAQKARHFGSSRNRVALAVLDAAESLGFISKDERQGKLTTAQRFLNSSIVREAIGIDSSSPDDVTYTRPSDDIKKQLARFVDDLKEGEKINSRRNRAQIDTYGRKLAASSDITGERTEPISLKTITPAVVKSRRKAQPQKPRPVSHLEYEKGLAKALEDNTNSKLEALYYSICAVHVEHTLLLTIGVWAFVESLAALAGKNADTDFNAFFSNQRMSDLGLASGRALNPIRDALMRIARNGNATKHHQTSANFDRLQLANDLATITPLLTKTAESIKPRK</sequence>
<gene>
    <name evidence="1" type="primary">msi303</name>
</gene>
<reference evidence="1" key="1">
    <citation type="journal article" date="2002" name="J. Bacteriol.">
        <title>Comparative sequence analysis of the symbiosis island of Mesorhizobium loti strain R7A.</title>
        <authorList>
            <person name="Sullivan J.T."/>
            <person name="Trzebiatowski J.R."/>
            <person name="Cruickshank R.W."/>
            <person name="Gouzy J."/>
            <person name="Brown S.D."/>
            <person name="Elliot R.M."/>
            <person name="Fleetwood D.J."/>
            <person name="McCallum N.G."/>
            <person name="Rossbach U."/>
            <person name="Stuart G.S."/>
            <person name="Weaver J.E."/>
            <person name="Webby R.J."/>
            <person name="de Bruijn F.J."/>
            <person name="Ronson C.W."/>
        </authorList>
    </citation>
    <scope>NUCLEOTIDE SEQUENCE</scope>
    <source>
        <strain evidence="1">R7A</strain>
    </source>
</reference>
<dbReference type="AlphaFoldDB" id="Q8KGL6"/>
<proteinExistence type="predicted"/>
<dbReference type="EMBL" id="AL672114">
    <property type="protein sequence ID" value="CAD31335.1"/>
    <property type="molecule type" value="Genomic_DNA"/>
</dbReference>
<accession>Q8KGL6</accession>
<organism evidence="1">
    <name type="scientific">Rhizobium loti</name>
    <name type="common">Mesorhizobium loti</name>
    <dbReference type="NCBI Taxonomy" id="381"/>
    <lineage>
        <taxon>Bacteria</taxon>
        <taxon>Pseudomonadati</taxon>
        <taxon>Pseudomonadota</taxon>
        <taxon>Alphaproteobacteria</taxon>
        <taxon>Hyphomicrobiales</taxon>
        <taxon>Phyllobacteriaceae</taxon>
        <taxon>Mesorhizobium</taxon>
    </lineage>
</organism>
<name>Q8KGL6_RHILI</name>